<dbReference type="EMBL" id="QTTQ01000011">
    <property type="protein sequence ID" value="REE80552.1"/>
    <property type="molecule type" value="Genomic_DNA"/>
</dbReference>
<dbReference type="InterPro" id="IPR002898">
    <property type="entry name" value="MotA_ExbB_proton_chnl"/>
</dbReference>
<dbReference type="Pfam" id="PF01618">
    <property type="entry name" value="MotA_ExbB"/>
    <property type="match status" value="1"/>
</dbReference>
<proteinExistence type="inferred from homology"/>
<keyword evidence="10" id="KW-1185">Reference proteome</keyword>
<dbReference type="AlphaFoldDB" id="A0A3D9RV83"/>
<comment type="subcellular location">
    <subcellularLocation>
        <location evidence="1">Cell membrane</location>
        <topology evidence="1">Multi-pass membrane protein</topology>
    </subcellularLocation>
    <subcellularLocation>
        <location evidence="6">Membrane</location>
        <topology evidence="6">Multi-pass membrane protein</topology>
    </subcellularLocation>
</comment>
<keyword evidence="2" id="KW-1003">Cell membrane</keyword>
<sequence length="118" mass="12815">MTQFFDRLNEGGPLFMYTIFFVLILIIALTIKGILNRKNDNSKTISLISQFGLFIIAWGFLGQTIGLISAFDAVQAAGDISPAMVAGGLKVALLTTVFGLFTFVVSRIGIIILTILKK</sequence>
<keyword evidence="3 7" id="KW-0812">Transmembrane</keyword>
<evidence type="ECO:0000256" key="7">
    <source>
        <dbReference type="SAM" id="Phobius"/>
    </source>
</evidence>
<keyword evidence="5 7" id="KW-0472">Membrane</keyword>
<feature type="transmembrane region" description="Helical" evidence="7">
    <location>
        <begin position="47"/>
        <end position="71"/>
    </location>
</feature>
<evidence type="ECO:0000256" key="4">
    <source>
        <dbReference type="ARBA" id="ARBA00022989"/>
    </source>
</evidence>
<feature type="transmembrane region" description="Helical" evidence="7">
    <location>
        <begin position="91"/>
        <end position="116"/>
    </location>
</feature>
<evidence type="ECO:0000313" key="10">
    <source>
        <dbReference type="Proteomes" id="UP000256429"/>
    </source>
</evidence>
<evidence type="ECO:0000256" key="6">
    <source>
        <dbReference type="RuleBase" id="RU004057"/>
    </source>
</evidence>
<dbReference type="RefSeq" id="WP_115881094.1">
    <property type="nucleotide sequence ID" value="NZ_QTTQ01000011.1"/>
</dbReference>
<dbReference type="Proteomes" id="UP000256429">
    <property type="component" value="Unassembled WGS sequence"/>
</dbReference>
<evidence type="ECO:0000259" key="8">
    <source>
        <dbReference type="Pfam" id="PF01618"/>
    </source>
</evidence>
<keyword evidence="6" id="KW-0813">Transport</keyword>
<evidence type="ECO:0000256" key="1">
    <source>
        <dbReference type="ARBA" id="ARBA00004651"/>
    </source>
</evidence>
<reference evidence="9 10" key="1">
    <citation type="submission" date="2018-08" db="EMBL/GenBank/DDBJ databases">
        <title>Genomic Encyclopedia of Type Strains, Phase III (KMG-III): the genomes of soil and plant-associated and newly described type strains.</title>
        <authorList>
            <person name="Whitman W."/>
        </authorList>
    </citation>
    <scope>NUCLEOTIDE SEQUENCE [LARGE SCALE GENOMIC DNA]</scope>
    <source>
        <strain evidence="9 10">325-5</strain>
    </source>
</reference>
<feature type="domain" description="MotA/TolQ/ExbB proton channel" evidence="8">
    <location>
        <begin position="38"/>
        <end position="103"/>
    </location>
</feature>
<name>A0A3D9RV83_9FLAO</name>
<evidence type="ECO:0000256" key="2">
    <source>
        <dbReference type="ARBA" id="ARBA00022475"/>
    </source>
</evidence>
<comment type="caution">
    <text evidence="9">The sequence shown here is derived from an EMBL/GenBank/DDBJ whole genome shotgun (WGS) entry which is preliminary data.</text>
</comment>
<accession>A0A3D9RV83</accession>
<keyword evidence="6" id="KW-0653">Protein transport</keyword>
<evidence type="ECO:0000256" key="5">
    <source>
        <dbReference type="ARBA" id="ARBA00023136"/>
    </source>
</evidence>
<evidence type="ECO:0000256" key="3">
    <source>
        <dbReference type="ARBA" id="ARBA00022692"/>
    </source>
</evidence>
<evidence type="ECO:0000313" key="9">
    <source>
        <dbReference type="EMBL" id="REE80552.1"/>
    </source>
</evidence>
<protein>
    <submittedName>
        <fullName evidence="9">MotA/TolQ/ExbB proton channel family protein</fullName>
    </submittedName>
</protein>
<dbReference type="GO" id="GO:0005886">
    <property type="term" value="C:plasma membrane"/>
    <property type="evidence" value="ECO:0007669"/>
    <property type="project" value="UniProtKB-SubCell"/>
</dbReference>
<gene>
    <name evidence="9" type="ORF">BX611_2198</name>
</gene>
<organism evidence="9 10">
    <name type="scientific">Lutibacter oceani</name>
    <dbReference type="NCBI Taxonomy" id="1853311"/>
    <lineage>
        <taxon>Bacteria</taxon>
        <taxon>Pseudomonadati</taxon>
        <taxon>Bacteroidota</taxon>
        <taxon>Flavobacteriia</taxon>
        <taxon>Flavobacteriales</taxon>
        <taxon>Flavobacteriaceae</taxon>
        <taxon>Lutibacter</taxon>
    </lineage>
</organism>
<keyword evidence="4 7" id="KW-1133">Transmembrane helix</keyword>
<comment type="similarity">
    <text evidence="6">Belongs to the exbB/tolQ family.</text>
</comment>
<feature type="transmembrane region" description="Helical" evidence="7">
    <location>
        <begin position="14"/>
        <end position="35"/>
    </location>
</feature>
<dbReference type="GO" id="GO:0015031">
    <property type="term" value="P:protein transport"/>
    <property type="evidence" value="ECO:0007669"/>
    <property type="project" value="UniProtKB-KW"/>
</dbReference>
<dbReference type="OrthoDB" id="1001678at2"/>